<proteinExistence type="predicted"/>
<dbReference type="Proteomes" id="UP001432000">
    <property type="component" value="Chromosome"/>
</dbReference>
<keyword evidence="2" id="KW-1185">Reference proteome</keyword>
<sequence length="243" mass="27072">MEEPLTLDDLSSWPPVLQEVADESVQMAQRRVPDDREVELPESLSKVIDQELTKRGIIVYQCSRLLADEVRDIRENGLRATSSALLADKVEAAVRSGFITRAQAELIVNNGVLTSRDQARGRNGAICALTTLQTAKADPEGVRSFFEYWGGEITYFWQRHTSDVGLKETLRSIGEPTLITFVHHPQSTDVYAPDLSTLVVDLWRNSSAVTGEVHLRIQPGNRLPVTTIVHPGDPRWPARVPIP</sequence>
<dbReference type="EMBL" id="CP147846">
    <property type="protein sequence ID" value="WXG69643.1"/>
    <property type="molecule type" value="Genomic_DNA"/>
</dbReference>
<evidence type="ECO:0000313" key="2">
    <source>
        <dbReference type="Proteomes" id="UP001432000"/>
    </source>
</evidence>
<organism evidence="1 2">
    <name type="scientific">Rhodococcus sovatensis</name>
    <dbReference type="NCBI Taxonomy" id="1805840"/>
    <lineage>
        <taxon>Bacteria</taxon>
        <taxon>Bacillati</taxon>
        <taxon>Actinomycetota</taxon>
        <taxon>Actinomycetes</taxon>
        <taxon>Mycobacteriales</taxon>
        <taxon>Nocardiaceae</taxon>
        <taxon>Rhodococcus</taxon>
    </lineage>
</organism>
<accession>A0ABZ2PP30</accession>
<name>A0ABZ2PP30_9NOCA</name>
<evidence type="ECO:0000313" key="1">
    <source>
        <dbReference type="EMBL" id="WXG69643.1"/>
    </source>
</evidence>
<protein>
    <submittedName>
        <fullName evidence="1">Uncharacterized protein</fullName>
    </submittedName>
</protein>
<gene>
    <name evidence="1" type="ORF">WDS16_03550</name>
</gene>
<dbReference type="RefSeq" id="WP_338890541.1">
    <property type="nucleotide sequence ID" value="NZ_CP147846.1"/>
</dbReference>
<reference evidence="1 2" key="1">
    <citation type="submission" date="2024-03" db="EMBL/GenBank/DDBJ databases">
        <title>Natural products discovery in diverse microorganisms through a two-stage MS feature dereplication strategy.</title>
        <authorList>
            <person name="Zhang R."/>
        </authorList>
    </citation>
    <scope>NUCLEOTIDE SEQUENCE [LARGE SCALE GENOMIC DNA]</scope>
    <source>
        <strain evidence="1 2">18930</strain>
    </source>
</reference>